<evidence type="ECO:0000313" key="9">
    <source>
        <dbReference type="Proteomes" id="UP001501645"/>
    </source>
</evidence>
<dbReference type="PROSITE" id="PS00065">
    <property type="entry name" value="D_2_HYDROXYACID_DH_1"/>
    <property type="match status" value="1"/>
</dbReference>
<dbReference type="EMBL" id="BAABKO010000001">
    <property type="protein sequence ID" value="GAA4762123.1"/>
    <property type="molecule type" value="Genomic_DNA"/>
</dbReference>
<dbReference type="Gene3D" id="3.40.50.720">
    <property type="entry name" value="NAD(P)-binding Rossmann-like Domain"/>
    <property type="match status" value="2"/>
</dbReference>
<dbReference type="InterPro" id="IPR036291">
    <property type="entry name" value="NAD(P)-bd_dom_sf"/>
</dbReference>
<evidence type="ECO:0000256" key="1">
    <source>
        <dbReference type="ARBA" id="ARBA00005854"/>
    </source>
</evidence>
<evidence type="ECO:0000256" key="3">
    <source>
        <dbReference type="ARBA" id="ARBA00023002"/>
    </source>
</evidence>
<dbReference type="Pfam" id="PF02826">
    <property type="entry name" value="2-Hacid_dh_C"/>
    <property type="match status" value="1"/>
</dbReference>
<dbReference type="SUPFAM" id="SSF51735">
    <property type="entry name" value="NAD(P)-binding Rossmann-fold domains"/>
    <property type="match status" value="1"/>
</dbReference>
<dbReference type="InterPro" id="IPR006139">
    <property type="entry name" value="D-isomer_2_OHA_DH_cat_dom"/>
</dbReference>
<sequence length="319" mass="33677">MVAIRRLAVLDDYTHVAASYADWDALRERGVEVEFHHEPLGDRLIDALAGVDAIAAMRERTPFDASTIAALPALRLLVTTGMANASIDLAAAAARGVTVCGTPGSAPGAPELTWALLLAALRDLPAEERRLRDGLWQGGVGREADGLTLGIVGLGRIGTRIARYAHAFGMDVRAWSPHLDDARAASADARRAESLIALAESADVLTLHLRLAPSTREVVGERVLRALGPDGLLVNTARAGLVDTAAMIRGLEEGWLGGAALDVFDDEPIPAGDPILAAPRTVLSPHLGYVTTASYRAFYPAIVEDVLACLDGRPLRVIG</sequence>
<dbReference type="Pfam" id="PF00389">
    <property type="entry name" value="2-Hacid_dh"/>
    <property type="match status" value="1"/>
</dbReference>
<evidence type="ECO:0000313" key="8">
    <source>
        <dbReference type="EMBL" id="GAA4762123.1"/>
    </source>
</evidence>
<proteinExistence type="inferred from homology"/>
<gene>
    <name evidence="8" type="ORF">GCM10023351_00650</name>
</gene>
<dbReference type="InterPro" id="IPR006140">
    <property type="entry name" value="D-isomer_DH_NAD-bd"/>
</dbReference>
<accession>A0ABP8ZPF6</accession>
<evidence type="ECO:0000259" key="7">
    <source>
        <dbReference type="Pfam" id="PF02826"/>
    </source>
</evidence>
<reference evidence="9" key="1">
    <citation type="journal article" date="2019" name="Int. J. Syst. Evol. Microbiol.">
        <title>The Global Catalogue of Microorganisms (GCM) 10K type strain sequencing project: providing services to taxonomists for standard genome sequencing and annotation.</title>
        <authorList>
            <consortium name="The Broad Institute Genomics Platform"/>
            <consortium name="The Broad Institute Genome Sequencing Center for Infectious Disease"/>
            <person name="Wu L."/>
            <person name="Ma J."/>
        </authorList>
    </citation>
    <scope>NUCLEOTIDE SEQUENCE [LARGE SCALE GENOMIC DNA]</scope>
    <source>
        <strain evidence="9">JCM 18537</strain>
    </source>
</reference>
<dbReference type="RefSeq" id="WP_345434763.1">
    <property type="nucleotide sequence ID" value="NZ_BAABKO010000001.1"/>
</dbReference>
<keyword evidence="3 5" id="KW-0560">Oxidoreductase</keyword>
<feature type="domain" description="D-isomer specific 2-hydroxyacid dehydrogenase NAD-binding" evidence="7">
    <location>
        <begin position="115"/>
        <end position="288"/>
    </location>
</feature>
<dbReference type="InterPro" id="IPR050857">
    <property type="entry name" value="D-2-hydroxyacid_DH"/>
</dbReference>
<evidence type="ECO:0000256" key="2">
    <source>
        <dbReference type="ARBA" id="ARBA00022605"/>
    </source>
</evidence>
<dbReference type="InterPro" id="IPR029752">
    <property type="entry name" value="D-isomer_DH_CS1"/>
</dbReference>
<comment type="similarity">
    <text evidence="1 5">Belongs to the D-isomer specific 2-hydroxyacid dehydrogenase family.</text>
</comment>
<keyword evidence="2" id="KW-0028">Amino-acid biosynthesis</keyword>
<keyword evidence="9" id="KW-1185">Reference proteome</keyword>
<keyword evidence="4" id="KW-0520">NAD</keyword>
<dbReference type="SUPFAM" id="SSF52283">
    <property type="entry name" value="Formate/glycerate dehydrogenase catalytic domain-like"/>
    <property type="match status" value="1"/>
</dbReference>
<evidence type="ECO:0000256" key="4">
    <source>
        <dbReference type="ARBA" id="ARBA00023027"/>
    </source>
</evidence>
<organism evidence="8 9">
    <name type="scientific">Microbacterium gilvum</name>
    <dbReference type="NCBI Taxonomy" id="1336204"/>
    <lineage>
        <taxon>Bacteria</taxon>
        <taxon>Bacillati</taxon>
        <taxon>Actinomycetota</taxon>
        <taxon>Actinomycetes</taxon>
        <taxon>Micrococcales</taxon>
        <taxon>Microbacteriaceae</taxon>
        <taxon>Microbacterium</taxon>
    </lineage>
</organism>
<comment type="caution">
    <text evidence="8">The sequence shown here is derived from an EMBL/GenBank/DDBJ whole genome shotgun (WGS) entry which is preliminary data.</text>
</comment>
<protein>
    <submittedName>
        <fullName evidence="8">D-2-hydroxyacid dehydrogenase family protein</fullName>
    </submittedName>
</protein>
<feature type="domain" description="D-isomer specific 2-hydroxyacid dehydrogenase catalytic" evidence="6">
    <location>
        <begin position="21"/>
        <end position="315"/>
    </location>
</feature>
<dbReference type="CDD" id="cd12169">
    <property type="entry name" value="PGDH_like_1"/>
    <property type="match status" value="1"/>
</dbReference>
<dbReference type="Proteomes" id="UP001501645">
    <property type="component" value="Unassembled WGS sequence"/>
</dbReference>
<evidence type="ECO:0000259" key="6">
    <source>
        <dbReference type="Pfam" id="PF00389"/>
    </source>
</evidence>
<evidence type="ECO:0000256" key="5">
    <source>
        <dbReference type="RuleBase" id="RU003719"/>
    </source>
</evidence>
<dbReference type="PANTHER" id="PTHR42789">
    <property type="entry name" value="D-ISOMER SPECIFIC 2-HYDROXYACID DEHYDROGENASE FAMILY PROTEIN (AFU_ORTHOLOGUE AFUA_6G10090)"/>
    <property type="match status" value="1"/>
</dbReference>
<name>A0ABP8ZPF6_9MICO</name>
<dbReference type="PANTHER" id="PTHR42789:SF1">
    <property type="entry name" value="D-ISOMER SPECIFIC 2-HYDROXYACID DEHYDROGENASE FAMILY PROTEIN (AFU_ORTHOLOGUE AFUA_6G10090)"/>
    <property type="match status" value="1"/>
</dbReference>